<feature type="domain" description="LYC1 C-terminal" evidence="1">
    <location>
        <begin position="182"/>
        <end position="385"/>
    </location>
</feature>
<dbReference type="PANTHER" id="PTHR34815:SF4">
    <property type="entry name" value="N-ACETYLTRANSFERASE DOMAIN-CONTAINING PROTEIN"/>
    <property type="match status" value="1"/>
</dbReference>
<organism evidence="2 3">
    <name type="scientific">[Torrubiella] hemipterigena</name>
    <dbReference type="NCBI Taxonomy" id="1531966"/>
    <lineage>
        <taxon>Eukaryota</taxon>
        <taxon>Fungi</taxon>
        <taxon>Dikarya</taxon>
        <taxon>Ascomycota</taxon>
        <taxon>Pezizomycotina</taxon>
        <taxon>Sordariomycetes</taxon>
        <taxon>Hypocreomycetidae</taxon>
        <taxon>Hypocreales</taxon>
        <taxon>Clavicipitaceae</taxon>
        <taxon>Clavicipitaceae incertae sedis</taxon>
        <taxon>'Torrubiella' clade</taxon>
    </lineage>
</organism>
<dbReference type="HOGENOM" id="CLU_038171_1_0_1"/>
<dbReference type="AlphaFoldDB" id="A0A0A1TNV5"/>
<evidence type="ECO:0000313" key="2">
    <source>
        <dbReference type="EMBL" id="CEJ92307.1"/>
    </source>
</evidence>
<accession>A0A0A1TNV5</accession>
<name>A0A0A1TNV5_9HYPO</name>
<proteinExistence type="predicted"/>
<dbReference type="InterPro" id="IPR053013">
    <property type="entry name" value="LAT"/>
</dbReference>
<protein>
    <recommendedName>
        <fullName evidence="1">LYC1 C-terminal domain-containing protein</fullName>
    </recommendedName>
</protein>
<dbReference type="Pfam" id="PF22998">
    <property type="entry name" value="GNAT_LYC1-like"/>
    <property type="match status" value="1"/>
</dbReference>
<dbReference type="Gene3D" id="3.40.630.30">
    <property type="match status" value="1"/>
</dbReference>
<evidence type="ECO:0000259" key="1">
    <source>
        <dbReference type="Pfam" id="PF22998"/>
    </source>
</evidence>
<evidence type="ECO:0000313" key="3">
    <source>
        <dbReference type="Proteomes" id="UP000039046"/>
    </source>
</evidence>
<gene>
    <name evidence="2" type="ORF">VHEMI07967</name>
</gene>
<sequence>MSLPDVSSPSVVLLQANPQQQQSSWRANQTAWAPSLTIQQHIERETYFLDAPLNRNGGLTPWILSDTSLPEADRPLLSSLETIRKPAIYRDPKDGLVKDVTSYGVASVFTLKEYRGRGYASKLVEQTGSELASRQAASPGAAQFSFLYSDIGPKFYAKNGWIARGNTQLGFKTNTDTEFIVNPNVKDVTDDMLPGLTARDEQLLRAFIAQPCSKVRAAVLPTMDVFNWQYYREDYIYSHIHGRKPTVRGAIYTSPTNPEVRVWALWKRTRYDGDNDDGVHVCFDVLDFLHLVVDDENGALSDNELADALKGIFAVANREAKDWGCKSYDTWNPSDRIRKVIEERLPELGAEFVQRDIHELASIRWFGDEADEDVEWVANEKYCWC</sequence>
<dbReference type="InterPro" id="IPR055100">
    <property type="entry name" value="GNAT_LYC1-like"/>
</dbReference>
<dbReference type="EMBL" id="CDHN01000004">
    <property type="protein sequence ID" value="CEJ92307.1"/>
    <property type="molecule type" value="Genomic_DNA"/>
</dbReference>
<keyword evidence="3" id="KW-1185">Reference proteome</keyword>
<reference evidence="2 3" key="1">
    <citation type="journal article" date="2015" name="Genome Announc.">
        <title>Draft Genome Sequence and Gene Annotation of the Entomopathogenic Fungus Verticillium hemipterigenum.</title>
        <authorList>
            <person name="Horn F."/>
            <person name="Habel A."/>
            <person name="Scharf D.H."/>
            <person name="Dworschak J."/>
            <person name="Brakhage A.A."/>
            <person name="Guthke R."/>
            <person name="Hertweck C."/>
            <person name="Linde J."/>
        </authorList>
    </citation>
    <scope>NUCLEOTIDE SEQUENCE [LARGE SCALE GENOMIC DNA]</scope>
</reference>
<dbReference type="InterPro" id="IPR016181">
    <property type="entry name" value="Acyl_CoA_acyltransferase"/>
</dbReference>
<dbReference type="PANTHER" id="PTHR34815">
    <property type="entry name" value="LYSINE ACETYLTRANSFERASE"/>
    <property type="match status" value="1"/>
</dbReference>
<dbReference type="Proteomes" id="UP000039046">
    <property type="component" value="Unassembled WGS sequence"/>
</dbReference>
<dbReference type="OrthoDB" id="2020070at2759"/>
<dbReference type="STRING" id="1531966.A0A0A1TNV5"/>
<dbReference type="SUPFAM" id="SSF55729">
    <property type="entry name" value="Acyl-CoA N-acyltransferases (Nat)"/>
    <property type="match status" value="1"/>
</dbReference>